<reference evidence="3" key="1">
    <citation type="submission" date="2020-08" db="EMBL/GenBank/DDBJ databases">
        <authorList>
            <person name="Uke A."/>
            <person name="Chhe C."/>
            <person name="Baramee S."/>
            <person name="Kosugi A."/>
        </authorList>
    </citation>
    <scope>NUCLEOTIDE SEQUENCE</scope>
    <source>
        <strain evidence="3">DA-C8</strain>
    </source>
</reference>
<name>A0A916QEC6_9BACL</name>
<dbReference type="Pfam" id="PF01381">
    <property type="entry name" value="HTH_3"/>
    <property type="match status" value="1"/>
</dbReference>
<dbReference type="AlphaFoldDB" id="A0A916QEC6"/>
<dbReference type="SUPFAM" id="SSF47413">
    <property type="entry name" value="lambda repressor-like DNA-binding domains"/>
    <property type="match status" value="1"/>
</dbReference>
<feature type="domain" description="HTH cro/C1-type" evidence="2">
    <location>
        <begin position="8"/>
        <end position="62"/>
    </location>
</feature>
<gene>
    <name evidence="3" type="ORF">PRECH8_22360</name>
</gene>
<dbReference type="EMBL" id="BMAQ01000030">
    <property type="protein sequence ID" value="GFR38940.1"/>
    <property type="molecule type" value="Genomic_DNA"/>
</dbReference>
<organism evidence="3 4">
    <name type="scientific">Insulibacter thermoxylanivorax</name>
    <dbReference type="NCBI Taxonomy" id="2749268"/>
    <lineage>
        <taxon>Bacteria</taxon>
        <taxon>Bacillati</taxon>
        <taxon>Bacillota</taxon>
        <taxon>Bacilli</taxon>
        <taxon>Bacillales</taxon>
        <taxon>Paenibacillaceae</taxon>
        <taxon>Insulibacter</taxon>
    </lineage>
</organism>
<keyword evidence="1" id="KW-0238">DNA-binding</keyword>
<dbReference type="PANTHER" id="PTHR46558">
    <property type="entry name" value="TRACRIPTIONAL REGULATORY PROTEIN-RELATED-RELATED"/>
    <property type="match status" value="1"/>
</dbReference>
<dbReference type="SMART" id="SM00530">
    <property type="entry name" value="HTH_XRE"/>
    <property type="match status" value="1"/>
</dbReference>
<keyword evidence="4" id="KW-1185">Reference proteome</keyword>
<proteinExistence type="predicted"/>
<dbReference type="PANTHER" id="PTHR46558:SF11">
    <property type="entry name" value="HTH-TYPE TRANSCRIPTIONAL REGULATOR XRE"/>
    <property type="match status" value="1"/>
</dbReference>
<comment type="caution">
    <text evidence="3">The sequence shown here is derived from an EMBL/GenBank/DDBJ whole genome shotgun (WGS) entry which is preliminary data.</text>
</comment>
<dbReference type="InterPro" id="IPR010982">
    <property type="entry name" value="Lambda_DNA-bd_dom_sf"/>
</dbReference>
<reference evidence="3" key="2">
    <citation type="journal article" date="2021" name="Data Brief">
        <title>Draft genome sequence data of the facultative, thermophilic, xylanolytic bacterium Paenibacillus sp. strain DA-C8.</title>
        <authorList>
            <person name="Chhe C."/>
            <person name="Uke A."/>
            <person name="Baramee S."/>
            <person name="Ungkulpasvich U."/>
            <person name="Tachaapaikoon C."/>
            <person name="Pason P."/>
            <person name="Waeonukul R."/>
            <person name="Ratanakhanokchai K."/>
            <person name="Kosugi A."/>
        </authorList>
    </citation>
    <scope>NUCLEOTIDE SEQUENCE</scope>
    <source>
        <strain evidence="3">DA-C8</strain>
    </source>
</reference>
<evidence type="ECO:0000313" key="3">
    <source>
        <dbReference type="EMBL" id="GFR38940.1"/>
    </source>
</evidence>
<dbReference type="GO" id="GO:0003677">
    <property type="term" value="F:DNA binding"/>
    <property type="evidence" value="ECO:0007669"/>
    <property type="project" value="UniProtKB-KW"/>
</dbReference>
<protein>
    <submittedName>
        <fullName evidence="3">Transcriptional regulator</fullName>
    </submittedName>
</protein>
<dbReference type="PROSITE" id="PS50943">
    <property type="entry name" value="HTH_CROC1"/>
    <property type="match status" value="1"/>
</dbReference>
<dbReference type="InterPro" id="IPR001387">
    <property type="entry name" value="Cro/C1-type_HTH"/>
</dbReference>
<evidence type="ECO:0000259" key="2">
    <source>
        <dbReference type="PROSITE" id="PS50943"/>
    </source>
</evidence>
<sequence length="123" mass="14278">MKTYGERIAELREKHGLTQEELAKILGIKRASLSHYEKNRRVPDYEVLNKIADHFQVTVDYLIGRTDDPNPLSAEHVEMFTQSLELSDEKIFEKFTLTVDGKELTPEEAKRFIAFVRAERSLP</sequence>
<evidence type="ECO:0000313" key="4">
    <source>
        <dbReference type="Proteomes" id="UP000654993"/>
    </source>
</evidence>
<evidence type="ECO:0000256" key="1">
    <source>
        <dbReference type="ARBA" id="ARBA00023125"/>
    </source>
</evidence>
<dbReference type="Gene3D" id="1.10.260.40">
    <property type="entry name" value="lambda repressor-like DNA-binding domains"/>
    <property type="match status" value="1"/>
</dbReference>
<accession>A0A916QEC6</accession>
<dbReference type="CDD" id="cd00093">
    <property type="entry name" value="HTH_XRE"/>
    <property type="match status" value="1"/>
</dbReference>
<dbReference type="RefSeq" id="WP_200967146.1">
    <property type="nucleotide sequence ID" value="NZ_BMAQ01000030.1"/>
</dbReference>
<dbReference type="Proteomes" id="UP000654993">
    <property type="component" value="Unassembled WGS sequence"/>
</dbReference>